<feature type="transmembrane region" description="Helical" evidence="2">
    <location>
        <begin position="276"/>
        <end position="297"/>
    </location>
</feature>
<feature type="transmembrane region" description="Helical" evidence="2">
    <location>
        <begin position="88"/>
        <end position="110"/>
    </location>
</feature>
<reference evidence="3 4" key="1">
    <citation type="submission" date="2024-02" db="EMBL/GenBank/DDBJ databases">
        <authorList>
            <person name="Chen Y."/>
            <person name="Shah S."/>
            <person name="Dougan E. K."/>
            <person name="Thang M."/>
            <person name="Chan C."/>
        </authorList>
    </citation>
    <scope>NUCLEOTIDE SEQUENCE [LARGE SCALE GENOMIC DNA]</scope>
</reference>
<evidence type="ECO:0000313" key="3">
    <source>
        <dbReference type="EMBL" id="CAK9075929.1"/>
    </source>
</evidence>
<organism evidence="3 4">
    <name type="scientific">Durusdinium trenchii</name>
    <dbReference type="NCBI Taxonomy" id="1381693"/>
    <lineage>
        <taxon>Eukaryota</taxon>
        <taxon>Sar</taxon>
        <taxon>Alveolata</taxon>
        <taxon>Dinophyceae</taxon>
        <taxon>Suessiales</taxon>
        <taxon>Symbiodiniaceae</taxon>
        <taxon>Durusdinium</taxon>
    </lineage>
</organism>
<evidence type="ECO:0000313" key="4">
    <source>
        <dbReference type="Proteomes" id="UP001642464"/>
    </source>
</evidence>
<gene>
    <name evidence="3" type="ORF">SCF082_LOCUS36696</name>
</gene>
<feature type="transmembrane region" description="Helical" evidence="2">
    <location>
        <begin position="22"/>
        <end position="42"/>
    </location>
</feature>
<sequence length="550" mass="60537">MLVTGASNTGASTAVERFYCKIFVYSAAATLALGVEIIYTRLVPKLPQLYAALIRAAVWDCILVGVLVAQLVDLAQMPFLMGIDSGHYLPLVVLLYHGIAFTFCGVYDLVSQQGSGRSRVLHRSLVSRRVLLDLAGGASGTKLFLGRICFIVSGAAMWLGLRVLLLIEDDTTVLTFFIILLFVAYSAAGLAALEPRRSVPGQLVQWLCTGWGAREALLQGPLKILGALLILPFTASVIAAQIWLRTISFIVWLAVACPCCRLERADNVFDAFERELGIPLLQCSFLAFACTMAGMILDSKMSSMQRMAVGFVATYYTAFLLIWTAPAVLQAKVMAEESMSSSFVMEEGTNHLLEESEGVELEELRSSCEELKALLQRERHDHAVEVGQLLARLRDQELRGLRQEIREQEPQSPPIRGRSRSRTRAKREIEIAMRWVAISEKLIEVRGQEPPGGQRGGEEIGDQRAKREIEVAISEKLIEVGGQEPRAQQGGEETGDQREKREIEVAMSWVAISEKLIEVRGQETCCGIGSGTSADSCTLSVEHLQHEPPD</sequence>
<evidence type="ECO:0000256" key="2">
    <source>
        <dbReference type="SAM" id="Phobius"/>
    </source>
</evidence>
<feature type="transmembrane region" description="Helical" evidence="2">
    <location>
        <begin position="224"/>
        <end position="244"/>
    </location>
</feature>
<feature type="region of interest" description="Disordered" evidence="1">
    <location>
        <begin position="403"/>
        <end position="424"/>
    </location>
</feature>
<feature type="transmembrane region" description="Helical" evidence="2">
    <location>
        <begin position="309"/>
        <end position="329"/>
    </location>
</feature>
<keyword evidence="2" id="KW-0812">Transmembrane</keyword>
<name>A0ABP0PJA9_9DINO</name>
<keyword evidence="2" id="KW-0472">Membrane</keyword>
<keyword evidence="4" id="KW-1185">Reference proteome</keyword>
<feature type="transmembrane region" description="Helical" evidence="2">
    <location>
        <begin position="49"/>
        <end position="68"/>
    </location>
</feature>
<accession>A0ABP0PJA9</accession>
<evidence type="ECO:0000256" key="1">
    <source>
        <dbReference type="SAM" id="MobiDB-lite"/>
    </source>
</evidence>
<feature type="transmembrane region" description="Helical" evidence="2">
    <location>
        <begin position="144"/>
        <end position="167"/>
    </location>
</feature>
<proteinExistence type="predicted"/>
<dbReference type="EMBL" id="CAXAMM010036557">
    <property type="protein sequence ID" value="CAK9075929.1"/>
    <property type="molecule type" value="Genomic_DNA"/>
</dbReference>
<protein>
    <submittedName>
        <fullName evidence="3">Uncharacterized protein</fullName>
    </submittedName>
</protein>
<dbReference type="Proteomes" id="UP001642464">
    <property type="component" value="Unassembled WGS sequence"/>
</dbReference>
<comment type="caution">
    <text evidence="3">The sequence shown here is derived from an EMBL/GenBank/DDBJ whole genome shotgun (WGS) entry which is preliminary data.</text>
</comment>
<keyword evidence="2" id="KW-1133">Transmembrane helix</keyword>
<feature type="transmembrane region" description="Helical" evidence="2">
    <location>
        <begin position="173"/>
        <end position="193"/>
    </location>
</feature>